<dbReference type="NCBIfam" id="TIGR02159">
    <property type="entry name" value="PA_CoA_Oxy4"/>
    <property type="match status" value="1"/>
</dbReference>
<name>G8TWM9_SULAD</name>
<proteinExistence type="predicted"/>
<reference evidence="3 4" key="2">
    <citation type="journal article" date="2012" name="Stand. Genomic Sci.">
        <title>Complete genome sequence of the moderately thermophilic mineral-sulfide-oxidizing firmicute Sulfobacillus acidophilus type strain (NAL(T)).</title>
        <authorList>
            <person name="Anderson I."/>
            <person name="Chertkov O."/>
            <person name="Chen A."/>
            <person name="Saunders E."/>
            <person name="Lapidus A."/>
            <person name="Nolan M."/>
            <person name="Lucas S."/>
            <person name="Hammon N."/>
            <person name="Deshpande S."/>
            <person name="Cheng J.F."/>
            <person name="Han C."/>
            <person name="Tapia R."/>
            <person name="Goodwin L.A."/>
            <person name="Pitluck S."/>
            <person name="Liolios K."/>
            <person name="Pagani I."/>
            <person name="Ivanova N."/>
            <person name="Mikhailova N."/>
            <person name="Pati A."/>
            <person name="Palaniappan K."/>
            <person name="Land M."/>
            <person name="Pan C."/>
            <person name="Rohde M."/>
            <person name="Pukall R."/>
            <person name="Goker M."/>
            <person name="Detter J.C."/>
            <person name="Woyke T."/>
            <person name="Bristow J."/>
            <person name="Eisen J.A."/>
            <person name="Markowitz V."/>
            <person name="Hugenholtz P."/>
            <person name="Kyrpides N.C."/>
            <person name="Klenk H.P."/>
            <person name="Mavromatis K."/>
        </authorList>
    </citation>
    <scope>NUCLEOTIDE SEQUENCE [LARGE SCALE GENOMIC DNA]</scope>
    <source>
        <strain evidence="4">ATCC 700253 / DSM 10332 / NAL</strain>
    </source>
</reference>
<dbReference type="InterPro" id="IPR011883">
    <property type="entry name" value="PaaD-like"/>
</dbReference>
<evidence type="ECO:0000313" key="3">
    <source>
        <dbReference type="EMBL" id="AEW06018.1"/>
    </source>
</evidence>
<evidence type="ECO:0000313" key="4">
    <source>
        <dbReference type="Proteomes" id="UP000005439"/>
    </source>
</evidence>
<dbReference type="Pfam" id="PF23451">
    <property type="entry name" value="Zn_ribbon_PaaD"/>
    <property type="match status" value="1"/>
</dbReference>
<organism evidence="3 4">
    <name type="scientific">Sulfobacillus acidophilus (strain ATCC 700253 / DSM 10332 / NAL)</name>
    <dbReference type="NCBI Taxonomy" id="679936"/>
    <lineage>
        <taxon>Bacteria</taxon>
        <taxon>Bacillati</taxon>
        <taxon>Bacillota</taxon>
        <taxon>Clostridia</taxon>
        <taxon>Eubacteriales</taxon>
        <taxon>Clostridiales Family XVII. Incertae Sedis</taxon>
        <taxon>Sulfobacillus</taxon>
    </lineage>
</organism>
<dbReference type="AlphaFoldDB" id="G8TWM9"/>
<dbReference type="Proteomes" id="UP000005439">
    <property type="component" value="Chromosome"/>
</dbReference>
<evidence type="ECO:0000259" key="2">
    <source>
        <dbReference type="Pfam" id="PF23451"/>
    </source>
</evidence>
<dbReference type="Pfam" id="PF01883">
    <property type="entry name" value="FeS_assembly_P"/>
    <property type="match status" value="1"/>
</dbReference>
<dbReference type="STRING" id="679936.Sulac_2556"/>
<dbReference type="Gene3D" id="3.30.300.130">
    <property type="entry name" value="Fe-S cluster assembly (FSCA)"/>
    <property type="match status" value="1"/>
</dbReference>
<dbReference type="InterPro" id="IPR052339">
    <property type="entry name" value="Fe-S_Maturation_MIP18"/>
</dbReference>
<accession>G8TWM9</accession>
<feature type="domain" description="MIP18 family-like" evidence="1">
    <location>
        <begin position="6"/>
        <end position="75"/>
    </location>
</feature>
<dbReference type="EMBL" id="CP003179">
    <property type="protein sequence ID" value="AEW06018.1"/>
    <property type="molecule type" value="Genomic_DNA"/>
</dbReference>
<reference evidence="4" key="1">
    <citation type="submission" date="2011-12" db="EMBL/GenBank/DDBJ databases">
        <title>The complete genome of chromosome of Sulfobacillus acidophilus DSM 10332.</title>
        <authorList>
            <person name="Lucas S."/>
            <person name="Han J."/>
            <person name="Lapidus A."/>
            <person name="Bruce D."/>
            <person name="Goodwin L."/>
            <person name="Pitluck S."/>
            <person name="Peters L."/>
            <person name="Kyrpides N."/>
            <person name="Mavromatis K."/>
            <person name="Ivanova N."/>
            <person name="Mikhailova N."/>
            <person name="Chertkov O."/>
            <person name="Saunders E."/>
            <person name="Detter J.C."/>
            <person name="Tapia R."/>
            <person name="Han C."/>
            <person name="Land M."/>
            <person name="Hauser L."/>
            <person name="Markowitz V."/>
            <person name="Cheng J.-F."/>
            <person name="Hugenholtz P."/>
            <person name="Woyke T."/>
            <person name="Wu D."/>
            <person name="Pukall R."/>
            <person name="Gehrich-Schroeter G."/>
            <person name="Schneider S."/>
            <person name="Klenk H.-P."/>
            <person name="Eisen J.A."/>
        </authorList>
    </citation>
    <scope>NUCLEOTIDE SEQUENCE [LARGE SCALE GENOMIC DNA]</scope>
    <source>
        <strain evidence="4">ATCC 700253 / DSM 10332 / NAL</strain>
    </source>
</reference>
<sequence length="154" mass="17491">MTVSAEAIFDVLRQVRDPEIPTLNIVDMGLVREIRHTPEVIQVDLIPTFSGCPGLELMRREIERRLKDTWPEASEIRVRFQLKEPWTPERLSQDGQEQLRQAGIAPPHLGDAPLPCPICGSLNTRLNEVYASAACLSLYRCLTCHNPFSAFKPW</sequence>
<dbReference type="InterPro" id="IPR056572">
    <property type="entry name" value="Zn_ribbon_PaaD"/>
</dbReference>
<dbReference type="HOGENOM" id="CLU_082133_0_0_9"/>
<keyword evidence="4" id="KW-1185">Reference proteome</keyword>
<evidence type="ECO:0000259" key="1">
    <source>
        <dbReference type="Pfam" id="PF01883"/>
    </source>
</evidence>
<dbReference type="SUPFAM" id="SSF117916">
    <property type="entry name" value="Fe-S cluster assembly (FSCA) domain-like"/>
    <property type="match status" value="1"/>
</dbReference>
<dbReference type="KEGG" id="sap:Sulac_2556"/>
<dbReference type="InterPro" id="IPR034904">
    <property type="entry name" value="FSCA_dom_sf"/>
</dbReference>
<dbReference type="PANTHER" id="PTHR42831:SF3">
    <property type="entry name" value="1,2-PHENYLACETYL-COA EPOXIDASE, SUBUNIT D-RELATED"/>
    <property type="match status" value="1"/>
</dbReference>
<dbReference type="PATRIC" id="fig|679936.5.peg.2645"/>
<protein>
    <submittedName>
        <fullName evidence="3">Phenylacetate-CoA oxygenase, PaaJ subunit</fullName>
    </submittedName>
</protein>
<feature type="domain" description="PaaD zinc beta ribbon" evidence="2">
    <location>
        <begin position="111"/>
        <end position="152"/>
    </location>
</feature>
<gene>
    <name evidence="3" type="ordered locus">Sulac_2556</name>
</gene>
<dbReference type="PANTHER" id="PTHR42831">
    <property type="entry name" value="FE-S PROTEIN MATURATION AUXILIARY FACTOR YITW"/>
    <property type="match status" value="1"/>
</dbReference>
<dbReference type="InterPro" id="IPR002744">
    <property type="entry name" value="MIP18-like"/>
</dbReference>